<dbReference type="GO" id="GO:0016788">
    <property type="term" value="F:hydrolase activity, acting on ester bonds"/>
    <property type="evidence" value="ECO:0007669"/>
    <property type="project" value="InterPro"/>
</dbReference>
<dbReference type="InterPro" id="IPR044925">
    <property type="entry name" value="His-Me_finger_sf"/>
</dbReference>
<gene>
    <name evidence="3" type="ORF">ALEPTO_LOCUS1322</name>
</gene>
<dbReference type="Gene3D" id="1.10.10.10">
    <property type="entry name" value="Winged helix-like DNA-binding domain superfamily/Winged helix DNA-binding domain"/>
    <property type="match status" value="2"/>
</dbReference>
<dbReference type="Pfam" id="PF13392">
    <property type="entry name" value="HNH_3"/>
    <property type="match status" value="1"/>
</dbReference>
<keyword evidence="4" id="KW-1185">Reference proteome</keyword>
<evidence type="ECO:0000313" key="3">
    <source>
        <dbReference type="EMBL" id="CAG8456782.1"/>
    </source>
</evidence>
<protein>
    <submittedName>
        <fullName evidence="3">10681_t:CDS:1</fullName>
    </submittedName>
</protein>
<organism evidence="3 4">
    <name type="scientific">Ambispora leptoticha</name>
    <dbReference type="NCBI Taxonomy" id="144679"/>
    <lineage>
        <taxon>Eukaryota</taxon>
        <taxon>Fungi</taxon>
        <taxon>Fungi incertae sedis</taxon>
        <taxon>Mucoromycota</taxon>
        <taxon>Glomeromycotina</taxon>
        <taxon>Glomeromycetes</taxon>
        <taxon>Archaeosporales</taxon>
        <taxon>Ambisporaceae</taxon>
        <taxon>Ambispora</taxon>
    </lineage>
</organism>
<dbReference type="InterPro" id="IPR003647">
    <property type="entry name" value="Intron_nuc_1_rpt"/>
</dbReference>
<evidence type="ECO:0000259" key="2">
    <source>
        <dbReference type="Pfam" id="PF13392"/>
    </source>
</evidence>
<name>A0A9N8VQ42_9GLOM</name>
<dbReference type="SMART" id="SM00497">
    <property type="entry name" value="IENR1"/>
    <property type="match status" value="2"/>
</dbReference>
<reference evidence="3" key="1">
    <citation type="submission" date="2021-06" db="EMBL/GenBank/DDBJ databases">
        <authorList>
            <person name="Kallberg Y."/>
            <person name="Tangrot J."/>
            <person name="Rosling A."/>
        </authorList>
    </citation>
    <scope>NUCLEOTIDE SEQUENCE</scope>
    <source>
        <strain evidence="3">FL130A</strain>
    </source>
</reference>
<dbReference type="InterPro" id="IPR036388">
    <property type="entry name" value="WH-like_DNA-bd_sf"/>
</dbReference>
<dbReference type="SUPFAM" id="SSF64496">
    <property type="entry name" value="DNA-binding domain of intron-encoded endonucleases"/>
    <property type="match status" value="1"/>
</dbReference>
<dbReference type="Gene3D" id="3.90.75.20">
    <property type="match status" value="2"/>
</dbReference>
<feature type="domain" description="NUMOD4" evidence="1">
    <location>
        <begin position="119"/>
        <end position="152"/>
    </location>
</feature>
<dbReference type="SUPFAM" id="SSF54060">
    <property type="entry name" value="His-Me finger endonucleases"/>
    <property type="match status" value="2"/>
</dbReference>
<dbReference type="AlphaFoldDB" id="A0A9N8VQ42"/>
<sequence>MKNILVAEIFISNLENKHFVNHINSIKTNNQADNLEWVTSKENNNRKIFPNSGCSRSRKVIQVGLDGNVIQIWNLLSLVQDTLNIHKSAISMYYNKKRNSAGGWYWMYYEKYTKPDSNEEWKEIEFDSEKFKVSSLGRVQTVNGMIIQGSLLMGYLKVGRGLQSYMIQHLVALAFSSKEQGKDYVNHIDGNPTNNKALNLEWCTQKENIQHAVRLELCNNDSNKHAIKQIFADGSFQEFSSLTEAYHATGINHNRISLVYCGIQTYAGGYHWEFVETNNT</sequence>
<evidence type="ECO:0000259" key="1">
    <source>
        <dbReference type="Pfam" id="PF07463"/>
    </source>
</evidence>
<dbReference type="InterPro" id="IPR010902">
    <property type="entry name" value="NUMOD4"/>
</dbReference>
<proteinExistence type="predicted"/>
<dbReference type="EMBL" id="CAJVPS010000137">
    <property type="protein sequence ID" value="CAG8456782.1"/>
    <property type="molecule type" value="Genomic_DNA"/>
</dbReference>
<evidence type="ECO:0000313" key="4">
    <source>
        <dbReference type="Proteomes" id="UP000789508"/>
    </source>
</evidence>
<dbReference type="Pfam" id="PF07463">
    <property type="entry name" value="NUMOD4"/>
    <property type="match status" value="1"/>
</dbReference>
<dbReference type="OrthoDB" id="447635at2759"/>
<feature type="domain" description="HNH nuclease" evidence="2">
    <location>
        <begin position="5"/>
        <end position="44"/>
    </location>
</feature>
<accession>A0A9N8VQ42</accession>
<dbReference type="Proteomes" id="UP000789508">
    <property type="component" value="Unassembled WGS sequence"/>
</dbReference>
<dbReference type="InterPro" id="IPR003615">
    <property type="entry name" value="HNH_nuc"/>
</dbReference>
<comment type="caution">
    <text evidence="3">The sequence shown here is derived from an EMBL/GenBank/DDBJ whole genome shotgun (WGS) entry which is preliminary data.</text>
</comment>